<keyword evidence="3" id="KW-0472">Membrane</keyword>
<keyword evidence="6" id="KW-1185">Reference proteome</keyword>
<dbReference type="OrthoDB" id="6307329at2"/>
<gene>
    <name evidence="5" type="ORF">E0W69_011780</name>
</gene>
<dbReference type="Proteomes" id="UP000292424">
    <property type="component" value="Chromosome"/>
</dbReference>
<keyword evidence="3" id="KW-0812">Transmembrane</keyword>
<dbReference type="RefSeq" id="WP_131330259.1">
    <property type="nucleotide sequence ID" value="NZ_CP044016.1"/>
</dbReference>
<dbReference type="AlphaFoldDB" id="A0A5P2G0H7"/>
<evidence type="ECO:0000256" key="1">
    <source>
        <dbReference type="ARBA" id="ARBA00022676"/>
    </source>
</evidence>
<keyword evidence="3" id="KW-1133">Transmembrane helix</keyword>
<proteinExistence type="predicted"/>
<evidence type="ECO:0000313" key="5">
    <source>
        <dbReference type="EMBL" id="QES89314.1"/>
    </source>
</evidence>
<dbReference type="Pfam" id="PF00535">
    <property type="entry name" value="Glycos_transf_2"/>
    <property type="match status" value="1"/>
</dbReference>
<dbReference type="GO" id="GO:0016758">
    <property type="term" value="F:hexosyltransferase activity"/>
    <property type="evidence" value="ECO:0007669"/>
    <property type="project" value="UniProtKB-ARBA"/>
</dbReference>
<feature type="transmembrane region" description="Helical" evidence="3">
    <location>
        <begin position="303"/>
        <end position="326"/>
    </location>
</feature>
<accession>A0A5P2G0H7</accession>
<dbReference type="Gene3D" id="3.90.550.10">
    <property type="entry name" value="Spore Coat Polysaccharide Biosynthesis Protein SpsA, Chain A"/>
    <property type="match status" value="1"/>
</dbReference>
<sequence length="335" mass="39494">MAFFSIIIPIYNAESYIEKCIRSVFNQTFNDFELILINDGSIDNTYEVIQSIVNGDSRVKIINKLNNGVSSARNDGIRLAKSNNLLFVDADDYLYENYLQIFYKALIENELTNDSNALIIQDVYKKSINGRYFNYANKQYLNFASFSEENINFLKFCPPFAKLYRKDILIKNELFFDEKSTYQEDLMFFLYYIDFVNSIFTVKSDQYRYIDSLGGLTYAPKKLDNLKSNLTNFLSIIPKISTNSNISFYSDFLLSKYDQFFLQVFSSHLKKSQRFNHIYGVLKNRSFKEFSVAYWMTLEKKTILIRLLSIGNSKILYLLLSNYYYFKQIKNKISR</sequence>
<dbReference type="PANTHER" id="PTHR22916">
    <property type="entry name" value="GLYCOSYLTRANSFERASE"/>
    <property type="match status" value="1"/>
</dbReference>
<dbReference type="PANTHER" id="PTHR22916:SF51">
    <property type="entry name" value="GLYCOSYLTRANSFERASE EPSH-RELATED"/>
    <property type="match status" value="1"/>
</dbReference>
<dbReference type="InterPro" id="IPR029044">
    <property type="entry name" value="Nucleotide-diphossugar_trans"/>
</dbReference>
<evidence type="ECO:0000313" key="6">
    <source>
        <dbReference type="Proteomes" id="UP000292424"/>
    </source>
</evidence>
<dbReference type="InterPro" id="IPR001173">
    <property type="entry name" value="Glyco_trans_2-like"/>
</dbReference>
<keyword evidence="1" id="KW-0328">Glycosyltransferase</keyword>
<keyword evidence="2 5" id="KW-0808">Transferase</keyword>
<feature type="domain" description="Glycosyltransferase 2-like" evidence="4">
    <location>
        <begin position="5"/>
        <end position="169"/>
    </location>
</feature>
<evidence type="ECO:0000256" key="3">
    <source>
        <dbReference type="SAM" id="Phobius"/>
    </source>
</evidence>
<dbReference type="KEGG" id="arac:E0W69_011780"/>
<reference evidence="5 6" key="1">
    <citation type="submission" date="2019-09" db="EMBL/GenBank/DDBJ databases">
        <title>Complete genome sequence of Arachidicoccus sp. B3-10 isolated from apple orchard soil.</title>
        <authorList>
            <person name="Kim H.S."/>
            <person name="Han K.-I."/>
            <person name="Suh M.K."/>
            <person name="Lee K.C."/>
            <person name="Eom M.K."/>
            <person name="Kim J.-S."/>
            <person name="Kang S.W."/>
            <person name="Sin Y."/>
            <person name="Lee J.-S."/>
        </authorList>
    </citation>
    <scope>NUCLEOTIDE SEQUENCE [LARGE SCALE GENOMIC DNA]</scope>
    <source>
        <strain evidence="5 6">B3-10</strain>
    </source>
</reference>
<organism evidence="5 6">
    <name type="scientific">Rhizosphaericola mali</name>
    <dbReference type="NCBI Taxonomy" id="2545455"/>
    <lineage>
        <taxon>Bacteria</taxon>
        <taxon>Pseudomonadati</taxon>
        <taxon>Bacteroidota</taxon>
        <taxon>Chitinophagia</taxon>
        <taxon>Chitinophagales</taxon>
        <taxon>Chitinophagaceae</taxon>
        <taxon>Rhizosphaericola</taxon>
    </lineage>
</organism>
<evidence type="ECO:0000256" key="2">
    <source>
        <dbReference type="ARBA" id="ARBA00022679"/>
    </source>
</evidence>
<dbReference type="CDD" id="cd00761">
    <property type="entry name" value="Glyco_tranf_GTA_type"/>
    <property type="match status" value="1"/>
</dbReference>
<dbReference type="EMBL" id="CP044016">
    <property type="protein sequence ID" value="QES89314.1"/>
    <property type="molecule type" value="Genomic_DNA"/>
</dbReference>
<protein>
    <submittedName>
        <fullName evidence="5">Glycosyltransferase family 2 protein</fullName>
    </submittedName>
</protein>
<evidence type="ECO:0000259" key="4">
    <source>
        <dbReference type="Pfam" id="PF00535"/>
    </source>
</evidence>
<dbReference type="SUPFAM" id="SSF53448">
    <property type="entry name" value="Nucleotide-diphospho-sugar transferases"/>
    <property type="match status" value="1"/>
</dbReference>
<name>A0A5P2G0H7_9BACT</name>